<dbReference type="RefSeq" id="WP_171106551.1">
    <property type="nucleotide sequence ID" value="NZ_BMPT01000004.1"/>
</dbReference>
<feature type="region of interest" description="Disordered" evidence="1">
    <location>
        <begin position="1"/>
        <end position="81"/>
    </location>
</feature>
<evidence type="ECO:0000256" key="1">
    <source>
        <dbReference type="SAM" id="MobiDB-lite"/>
    </source>
</evidence>
<comment type="caution">
    <text evidence="2">The sequence shown here is derived from an EMBL/GenBank/DDBJ whole genome shotgun (WGS) entry which is preliminary data.</text>
</comment>
<keyword evidence="3" id="KW-1185">Reference proteome</keyword>
<evidence type="ECO:0000313" key="2">
    <source>
        <dbReference type="EMBL" id="GGM18155.1"/>
    </source>
</evidence>
<feature type="compositionally biased region" description="Pro residues" evidence="1">
    <location>
        <begin position="49"/>
        <end position="65"/>
    </location>
</feature>
<reference evidence="2" key="2">
    <citation type="submission" date="2020-09" db="EMBL/GenBank/DDBJ databases">
        <authorList>
            <person name="Sun Q."/>
            <person name="Ohkuma M."/>
        </authorList>
    </citation>
    <scope>NUCLEOTIDE SEQUENCE</scope>
    <source>
        <strain evidence="2">JCM 3051</strain>
    </source>
</reference>
<evidence type="ECO:0000313" key="3">
    <source>
        <dbReference type="Proteomes" id="UP000655589"/>
    </source>
</evidence>
<dbReference type="EMBL" id="BMPT01000004">
    <property type="protein sequence ID" value="GGM18155.1"/>
    <property type="molecule type" value="Genomic_DNA"/>
</dbReference>
<feature type="compositionally biased region" description="Acidic residues" evidence="1">
    <location>
        <begin position="1"/>
        <end position="11"/>
    </location>
</feature>
<sequence>MTATVDDDAADESTFTCPEPGSDDAGGFANTAGIAHNDLTDSAEACAPPTTPGTPPSGPGTPPGPGAASTPPLAMTGADVG</sequence>
<accession>A0A8H9GG45</accession>
<protein>
    <submittedName>
        <fullName evidence="2">Uncharacterized protein</fullName>
    </submittedName>
</protein>
<organism evidence="2 3">
    <name type="scientific">Promicromonospora citrea</name>
    <dbReference type="NCBI Taxonomy" id="43677"/>
    <lineage>
        <taxon>Bacteria</taxon>
        <taxon>Bacillati</taxon>
        <taxon>Actinomycetota</taxon>
        <taxon>Actinomycetes</taxon>
        <taxon>Micrococcales</taxon>
        <taxon>Promicromonosporaceae</taxon>
        <taxon>Promicromonospora</taxon>
    </lineage>
</organism>
<proteinExistence type="predicted"/>
<dbReference type="Proteomes" id="UP000655589">
    <property type="component" value="Unassembled WGS sequence"/>
</dbReference>
<dbReference type="AlphaFoldDB" id="A0A8H9GG45"/>
<name>A0A8H9GG45_9MICO</name>
<gene>
    <name evidence="2" type="ORF">GCM10010102_12230</name>
</gene>
<reference evidence="2" key="1">
    <citation type="journal article" date="2014" name="Int. J. Syst. Evol. Microbiol.">
        <title>Complete genome sequence of Corynebacterium casei LMG S-19264T (=DSM 44701T), isolated from a smear-ripened cheese.</title>
        <authorList>
            <consortium name="US DOE Joint Genome Institute (JGI-PGF)"/>
            <person name="Walter F."/>
            <person name="Albersmeier A."/>
            <person name="Kalinowski J."/>
            <person name="Ruckert C."/>
        </authorList>
    </citation>
    <scope>NUCLEOTIDE SEQUENCE</scope>
    <source>
        <strain evidence="2">JCM 3051</strain>
    </source>
</reference>